<dbReference type="EMBL" id="HG994366">
    <property type="protein sequence ID" value="CAF1895730.1"/>
    <property type="molecule type" value="Genomic_DNA"/>
</dbReference>
<protein>
    <submittedName>
        <fullName evidence="2">(rape) hypothetical protein</fullName>
    </submittedName>
</protein>
<evidence type="ECO:0000256" key="1">
    <source>
        <dbReference type="SAM" id="MobiDB-lite"/>
    </source>
</evidence>
<proteinExistence type="predicted"/>
<name>A0A816JQF5_BRANA</name>
<dbReference type="AlphaFoldDB" id="A0A816JQF5"/>
<sequence length="109" mass="12524">MKLETYQDGFVKVADHCPPKLENLHKMKRIHDDDSSYLSDLKATAIEAPQQQTNPARPATEGETKQRKGEMKGGGRLRRADANVRRWPEQHALRSESLTREKNGEEREQ</sequence>
<gene>
    <name evidence="2" type="ORF">DARMORV10_C02P16930.1</name>
</gene>
<organism evidence="2">
    <name type="scientific">Brassica napus</name>
    <name type="common">Rape</name>
    <dbReference type="NCBI Taxonomy" id="3708"/>
    <lineage>
        <taxon>Eukaryota</taxon>
        <taxon>Viridiplantae</taxon>
        <taxon>Streptophyta</taxon>
        <taxon>Embryophyta</taxon>
        <taxon>Tracheophyta</taxon>
        <taxon>Spermatophyta</taxon>
        <taxon>Magnoliopsida</taxon>
        <taxon>eudicotyledons</taxon>
        <taxon>Gunneridae</taxon>
        <taxon>Pentapetalae</taxon>
        <taxon>rosids</taxon>
        <taxon>malvids</taxon>
        <taxon>Brassicales</taxon>
        <taxon>Brassicaceae</taxon>
        <taxon>Brassiceae</taxon>
        <taxon>Brassica</taxon>
    </lineage>
</organism>
<feature type="compositionally biased region" description="Basic and acidic residues" evidence="1">
    <location>
        <begin position="60"/>
        <end position="109"/>
    </location>
</feature>
<accession>A0A816JQF5</accession>
<dbReference type="Proteomes" id="UP001295469">
    <property type="component" value="Chromosome C02"/>
</dbReference>
<feature type="region of interest" description="Disordered" evidence="1">
    <location>
        <begin position="44"/>
        <end position="109"/>
    </location>
</feature>
<reference evidence="2" key="1">
    <citation type="submission" date="2021-01" db="EMBL/GenBank/DDBJ databases">
        <authorList>
            <consortium name="Genoscope - CEA"/>
            <person name="William W."/>
        </authorList>
    </citation>
    <scope>NUCLEOTIDE SEQUENCE</scope>
</reference>
<evidence type="ECO:0000313" key="2">
    <source>
        <dbReference type="EMBL" id="CAF1895730.1"/>
    </source>
</evidence>